<dbReference type="Proteomes" id="UP000515220">
    <property type="component" value="Chromosome"/>
</dbReference>
<dbReference type="RefSeq" id="WP_180952800.1">
    <property type="nucleotide sequence ID" value="NZ_AP023326.1"/>
</dbReference>
<protein>
    <submittedName>
        <fullName evidence="2">Uncharacterized protein</fullName>
    </submittedName>
</protein>
<keyword evidence="1" id="KW-0812">Transmembrane</keyword>
<keyword evidence="1" id="KW-0472">Membrane</keyword>
<dbReference type="AlphaFoldDB" id="A0A6S6P9Q9"/>
<name>A0A6S6P9Q9_ACEAC</name>
<feature type="transmembrane region" description="Helical" evidence="1">
    <location>
        <begin position="21"/>
        <end position="40"/>
    </location>
</feature>
<reference evidence="2 3" key="1">
    <citation type="submission" date="2020-07" db="EMBL/GenBank/DDBJ databases">
        <title>Complete Genome Sequence of an acetic acid bacterium, Acetobacter aceti JCM20276.</title>
        <authorList>
            <person name="Hirose Y."/>
            <person name="Mihara H."/>
        </authorList>
    </citation>
    <scope>NUCLEOTIDE SEQUENCE [LARGE SCALE GENOMIC DNA]</scope>
    <source>
        <strain evidence="2 3">JCM20276</strain>
    </source>
</reference>
<organism evidence="2 3">
    <name type="scientific">Acetobacter aceti</name>
    <dbReference type="NCBI Taxonomy" id="435"/>
    <lineage>
        <taxon>Bacteria</taxon>
        <taxon>Pseudomonadati</taxon>
        <taxon>Pseudomonadota</taxon>
        <taxon>Alphaproteobacteria</taxon>
        <taxon>Acetobacterales</taxon>
        <taxon>Acetobacteraceae</taxon>
        <taxon>Acetobacter</taxon>
        <taxon>Acetobacter subgen. Acetobacter</taxon>
    </lineage>
</organism>
<evidence type="ECO:0000256" key="1">
    <source>
        <dbReference type="SAM" id="Phobius"/>
    </source>
</evidence>
<evidence type="ECO:0000313" key="3">
    <source>
        <dbReference type="Proteomes" id="UP000515220"/>
    </source>
</evidence>
<accession>A0A6S6P9Q9</accession>
<gene>
    <name evidence="2" type="ORF">AAJCM20276_01110</name>
</gene>
<evidence type="ECO:0000313" key="2">
    <source>
        <dbReference type="EMBL" id="BCI65487.1"/>
    </source>
</evidence>
<keyword evidence="1" id="KW-1133">Transmembrane helix</keyword>
<dbReference type="EMBL" id="AP023326">
    <property type="protein sequence ID" value="BCI65487.1"/>
    <property type="molecule type" value="Genomic_DNA"/>
</dbReference>
<proteinExistence type="predicted"/>
<sequence length="56" mass="5675">MAENAHSTPASMRAADTRASILTALIVPFLIALSVVGLGSPDPVASGHAYAVEAVR</sequence>